<gene>
    <name evidence="1" type="ORF">QLQ22_05660</name>
</gene>
<keyword evidence="2" id="KW-1185">Reference proteome</keyword>
<dbReference type="EMBL" id="CP126116">
    <property type="protein sequence ID" value="WHZ58824.1"/>
    <property type="molecule type" value="Genomic_DNA"/>
</dbReference>
<proteinExistence type="predicted"/>
<evidence type="ECO:0000313" key="2">
    <source>
        <dbReference type="Proteomes" id="UP001226091"/>
    </source>
</evidence>
<reference evidence="2" key="1">
    <citation type="journal article" date="2025" name="Aquaculture">
        <title>Assessment of the bioflocculant production and safety properties of Metabacillus hrfriensis sp. nov. based on phenotypic and whole-genome sequencing analysis.</title>
        <authorList>
            <person name="Zhang R."/>
            <person name="Zhao Z."/>
            <person name="Luo L."/>
            <person name="Wang S."/>
            <person name="Guo K."/>
            <person name="Xu W."/>
        </authorList>
    </citation>
    <scope>NUCLEOTIDE SEQUENCE [LARGE SCALE GENOMIC DNA]</scope>
    <source>
        <strain evidence="2">CT-WN-B3</strain>
    </source>
</reference>
<name>A0ACD4REU4_9BACI</name>
<evidence type="ECO:0000313" key="1">
    <source>
        <dbReference type="EMBL" id="WHZ58824.1"/>
    </source>
</evidence>
<dbReference type="Proteomes" id="UP001226091">
    <property type="component" value="Chromosome"/>
</dbReference>
<protein>
    <submittedName>
        <fullName evidence="1">MetQ/NlpA family ABC transporter substrate-binding protein</fullName>
    </submittedName>
</protein>
<sequence length="272" mass="29630">MKKTVLALIVLVMGVLSACGAEGSNGEKKSIKIGASAGPYTDMVELAIKPGLEEKGYEVEVVQFNDYIQPNQALGNDELDANLFQHKIYMETFAKQSKMDLSEVITVPTAPMGIYSDKVKSLSEVKEGATVAIPNDPTNAARALQILKDGGLVELNEDVSPIQVSEKDVTENPKKLTFVPVEAAQLPRAVEDTDLSAVPGNFALAAKMNLADSVQLENMNDVHRNRVVMNTKDADSELAKDIKEVVESEGFEKAIDKNFQGFGKPDWMEQKK</sequence>
<accession>A0ACD4REU4</accession>
<organism evidence="1 2">
    <name type="scientific">Metabacillus hrfriensis</name>
    <dbReference type="NCBI Taxonomy" id="3048891"/>
    <lineage>
        <taxon>Bacteria</taxon>
        <taxon>Bacillati</taxon>
        <taxon>Bacillota</taxon>
        <taxon>Bacilli</taxon>
        <taxon>Bacillales</taxon>
        <taxon>Bacillaceae</taxon>
        <taxon>Metabacillus</taxon>
    </lineage>
</organism>